<sequence>MKATDSFKEIISEHLKGLAAKDPLFAETLKKPKKNIDDCVTYILNAVKTSGRSGFTDQEIFGMAVHYYDEDDIKPGAAVKNYRVVTNRAPKLSKEEIEAAKKDAYNSVVKAEIDRLKQKPTKHKGNRPEVLSPSLFD</sequence>
<dbReference type="InterPro" id="IPR025624">
    <property type="entry name" value="PcfK"/>
</dbReference>
<feature type="region of interest" description="Disordered" evidence="1">
    <location>
        <begin position="116"/>
        <end position="137"/>
    </location>
</feature>
<gene>
    <name evidence="2" type="ORF">SAMN05444682_101717</name>
</gene>
<name>A0A1I3E0P2_9SPHI</name>
<accession>A0A1I3E0P2</accession>
<dbReference type="RefSeq" id="WP_090624247.1">
    <property type="nucleotide sequence ID" value="NZ_FOQO01000001.1"/>
</dbReference>
<evidence type="ECO:0000313" key="3">
    <source>
        <dbReference type="Proteomes" id="UP000198670"/>
    </source>
</evidence>
<reference evidence="2 3" key="1">
    <citation type="submission" date="2016-10" db="EMBL/GenBank/DDBJ databases">
        <authorList>
            <person name="de Groot N.N."/>
        </authorList>
    </citation>
    <scope>NUCLEOTIDE SEQUENCE [LARGE SCALE GENOMIC DNA]</scope>
    <source>
        <strain evidence="2 3">RK1</strain>
    </source>
</reference>
<evidence type="ECO:0000256" key="1">
    <source>
        <dbReference type="SAM" id="MobiDB-lite"/>
    </source>
</evidence>
<evidence type="ECO:0000313" key="2">
    <source>
        <dbReference type="EMBL" id="SFH92562.1"/>
    </source>
</evidence>
<protein>
    <submittedName>
        <fullName evidence="2">PcfK-like protein</fullName>
    </submittedName>
</protein>
<dbReference type="Pfam" id="PF14058">
    <property type="entry name" value="PcfK"/>
    <property type="match status" value="1"/>
</dbReference>
<dbReference type="STRING" id="1477437.SAMN05444682_101717"/>
<dbReference type="EMBL" id="FOQO01000001">
    <property type="protein sequence ID" value="SFH92562.1"/>
    <property type="molecule type" value="Genomic_DNA"/>
</dbReference>
<keyword evidence="3" id="KW-1185">Reference proteome</keyword>
<organism evidence="2 3">
    <name type="scientific">Parapedobacter indicus</name>
    <dbReference type="NCBI Taxonomy" id="1477437"/>
    <lineage>
        <taxon>Bacteria</taxon>
        <taxon>Pseudomonadati</taxon>
        <taxon>Bacteroidota</taxon>
        <taxon>Sphingobacteriia</taxon>
        <taxon>Sphingobacteriales</taxon>
        <taxon>Sphingobacteriaceae</taxon>
        <taxon>Parapedobacter</taxon>
    </lineage>
</organism>
<proteinExistence type="predicted"/>
<dbReference type="AlphaFoldDB" id="A0A1I3E0P2"/>
<dbReference type="OrthoDB" id="713714at2"/>
<dbReference type="Proteomes" id="UP000198670">
    <property type="component" value="Unassembled WGS sequence"/>
</dbReference>